<dbReference type="PANTHER" id="PTHR43086:SF3">
    <property type="entry name" value="NADP-DEPENDENT 3-HYDROXY ACID DEHYDROGENASE YDFG"/>
    <property type="match status" value="1"/>
</dbReference>
<reference evidence="4" key="1">
    <citation type="submission" date="2007-10" db="EMBL/GenBank/DDBJ databases">
        <title>Complete sequence of Salinispora arenicola CNS-205.</title>
        <authorList>
            <consortium name="US DOE Joint Genome Institute"/>
            <person name="Copeland A."/>
            <person name="Lucas S."/>
            <person name="Lapidus A."/>
            <person name="Barry K."/>
            <person name="Glavina del Rio T."/>
            <person name="Dalin E."/>
            <person name="Tice H."/>
            <person name="Pitluck S."/>
            <person name="Foster B."/>
            <person name="Schmutz J."/>
            <person name="Larimer F."/>
            <person name="Land M."/>
            <person name="Hauser L."/>
            <person name="Kyrpides N."/>
            <person name="Ivanova N."/>
            <person name="Jensen P.R."/>
            <person name="Moore B.S."/>
            <person name="Penn K."/>
            <person name="Jenkins C."/>
            <person name="Udwary D."/>
            <person name="Xiang L."/>
            <person name="Gontang E."/>
            <person name="Richardson P."/>
        </authorList>
    </citation>
    <scope>NUCLEOTIDE SEQUENCE [LARGE SCALE GENOMIC DNA]</scope>
    <source>
        <strain evidence="4">CNS-205</strain>
    </source>
</reference>
<dbReference type="STRING" id="391037.Sare_1619"/>
<dbReference type="SUPFAM" id="SSF51735">
    <property type="entry name" value="NAD(P)-binding Rossmann-fold domains"/>
    <property type="match status" value="1"/>
</dbReference>
<keyword evidence="2" id="KW-0560">Oxidoreductase</keyword>
<dbReference type="GO" id="GO:0016491">
    <property type="term" value="F:oxidoreductase activity"/>
    <property type="evidence" value="ECO:0007669"/>
    <property type="project" value="UniProtKB-KW"/>
</dbReference>
<comment type="similarity">
    <text evidence="1 3">Belongs to the short-chain dehydrogenases/reductases (SDR) family.</text>
</comment>
<dbReference type="PRINTS" id="PR00080">
    <property type="entry name" value="SDRFAMILY"/>
</dbReference>
<gene>
    <name evidence="4" type="ordered locus">Sare_1619</name>
</gene>
<evidence type="ECO:0000313" key="4">
    <source>
        <dbReference type="EMBL" id="ABV97511.1"/>
    </source>
</evidence>
<dbReference type="PIRSF" id="PIRSF000126">
    <property type="entry name" value="11-beta-HSD1"/>
    <property type="match status" value="1"/>
</dbReference>
<dbReference type="InterPro" id="IPR036291">
    <property type="entry name" value="NAD(P)-bd_dom_sf"/>
</dbReference>
<organism evidence="4">
    <name type="scientific">Salinispora arenicola (strain CNS-205)</name>
    <dbReference type="NCBI Taxonomy" id="391037"/>
    <lineage>
        <taxon>Bacteria</taxon>
        <taxon>Bacillati</taxon>
        <taxon>Actinomycetota</taxon>
        <taxon>Actinomycetes</taxon>
        <taxon>Micromonosporales</taxon>
        <taxon>Micromonosporaceae</taxon>
        <taxon>Salinispora</taxon>
    </lineage>
</organism>
<dbReference type="HOGENOM" id="CLU_010194_2_1_11"/>
<sequence>MTRSGIDLAGRTALITGASAGIGAAFAWELARHGAGLVLVARRADRLTTLAAELGATGATVHVHPADLTRPEAGRDLIRALDSDAVSIDVLVNNAGVGLPHAPFADADPRRLQQMLALNVGATTDLAHAVLPGMLDRGHGIIVNVASTAAFQPVAYLAAYSATKAYLLTLTEALWAETRTTGVRVVAVCPGMTTTEFFDIAGPQATAGQVQTPEQVVAETLHALRRRDTPTVITGRRNTLVAQLPRLLPRGLVARVTERVTRTPAAAPERR</sequence>
<dbReference type="PATRIC" id="fig|391037.6.peg.1646"/>
<dbReference type="AlphaFoldDB" id="A8LVP3"/>
<evidence type="ECO:0000256" key="2">
    <source>
        <dbReference type="ARBA" id="ARBA00023002"/>
    </source>
</evidence>
<proteinExistence type="inferred from homology"/>
<dbReference type="eggNOG" id="COG0300">
    <property type="taxonomic scope" value="Bacteria"/>
</dbReference>
<protein>
    <submittedName>
        <fullName evidence="4">Short-chain dehydrogenase/reductase SDR</fullName>
    </submittedName>
</protein>
<accession>A8LVP3</accession>
<dbReference type="KEGG" id="saq:Sare_1619"/>
<dbReference type="InterPro" id="IPR002347">
    <property type="entry name" value="SDR_fam"/>
</dbReference>
<name>A8LVP3_SALAI</name>
<dbReference type="OrthoDB" id="9797538at2"/>
<evidence type="ECO:0000256" key="1">
    <source>
        <dbReference type="ARBA" id="ARBA00006484"/>
    </source>
</evidence>
<dbReference type="Gene3D" id="3.40.50.720">
    <property type="entry name" value="NAD(P)-binding Rossmann-like Domain"/>
    <property type="match status" value="1"/>
</dbReference>
<dbReference type="Pfam" id="PF00106">
    <property type="entry name" value="adh_short"/>
    <property type="match status" value="1"/>
</dbReference>
<dbReference type="EMBL" id="CP000850">
    <property type="protein sequence ID" value="ABV97511.1"/>
    <property type="molecule type" value="Genomic_DNA"/>
</dbReference>
<evidence type="ECO:0000256" key="3">
    <source>
        <dbReference type="RuleBase" id="RU000363"/>
    </source>
</evidence>
<dbReference type="PANTHER" id="PTHR43086">
    <property type="entry name" value="VERY-LONG-CHAIN 3-OXOOACYL-COA REDUCTASE"/>
    <property type="match status" value="1"/>
</dbReference>
<dbReference type="PRINTS" id="PR00081">
    <property type="entry name" value="GDHRDH"/>
</dbReference>